<evidence type="ECO:0000313" key="2">
    <source>
        <dbReference type="Proteomes" id="UP000032142"/>
    </source>
</evidence>
<proteinExistence type="predicted"/>
<dbReference type="AlphaFoldDB" id="A0A0B0NY21"/>
<reference evidence="2" key="1">
    <citation type="submission" date="2014-09" db="EMBL/GenBank/DDBJ databases">
        <authorList>
            <person name="Mudge J."/>
            <person name="Ramaraj T."/>
            <person name="Lindquist I.E."/>
            <person name="Bharti A.K."/>
            <person name="Sundararajan A."/>
            <person name="Cameron C.T."/>
            <person name="Woodward J.E."/>
            <person name="May G.D."/>
            <person name="Brubaker C."/>
            <person name="Broadhvest J."/>
            <person name="Wilkins T.A."/>
        </authorList>
    </citation>
    <scope>NUCLEOTIDE SEQUENCE</scope>
    <source>
        <strain evidence="2">cv. AKA8401</strain>
    </source>
</reference>
<evidence type="ECO:0000313" key="1">
    <source>
        <dbReference type="EMBL" id="KHG17552.1"/>
    </source>
</evidence>
<dbReference type="Proteomes" id="UP000032142">
    <property type="component" value="Unassembled WGS sequence"/>
</dbReference>
<gene>
    <name evidence="1" type="ORF">F383_20865</name>
</gene>
<dbReference type="EMBL" id="KN408512">
    <property type="protein sequence ID" value="KHG17552.1"/>
    <property type="molecule type" value="Genomic_DNA"/>
</dbReference>
<name>A0A0B0NY21_GOSAR</name>
<sequence length="47" mass="5483">MGQKQTKRADLKIHTAKTISTRLATRPWGSPCRYHSLFPKHTEKDNF</sequence>
<keyword evidence="2" id="KW-1185">Reference proteome</keyword>
<protein>
    <submittedName>
        <fullName evidence="1">Uncharacterized protein</fullName>
    </submittedName>
</protein>
<organism evidence="1 2">
    <name type="scientific">Gossypium arboreum</name>
    <name type="common">Tree cotton</name>
    <name type="synonym">Gossypium nanking</name>
    <dbReference type="NCBI Taxonomy" id="29729"/>
    <lineage>
        <taxon>Eukaryota</taxon>
        <taxon>Viridiplantae</taxon>
        <taxon>Streptophyta</taxon>
        <taxon>Embryophyta</taxon>
        <taxon>Tracheophyta</taxon>
        <taxon>Spermatophyta</taxon>
        <taxon>Magnoliopsida</taxon>
        <taxon>eudicotyledons</taxon>
        <taxon>Gunneridae</taxon>
        <taxon>Pentapetalae</taxon>
        <taxon>rosids</taxon>
        <taxon>malvids</taxon>
        <taxon>Malvales</taxon>
        <taxon>Malvaceae</taxon>
        <taxon>Malvoideae</taxon>
        <taxon>Gossypium</taxon>
    </lineage>
</organism>
<accession>A0A0B0NY21</accession>